<dbReference type="PANTHER" id="PTHR43002">
    <property type="entry name" value="GLYCOGEN DEBRANCHING ENZYME"/>
    <property type="match status" value="1"/>
</dbReference>
<reference evidence="6 7" key="1">
    <citation type="submission" date="2020-02" db="EMBL/GenBank/DDBJ databases">
        <title>Genome sequencing for Kineobactrum sp. M2.</title>
        <authorList>
            <person name="Park S.-J."/>
        </authorList>
    </citation>
    <scope>NUCLEOTIDE SEQUENCE [LARGE SCALE GENOMIC DNA]</scope>
    <source>
        <strain evidence="6 7">M2</strain>
    </source>
</reference>
<keyword evidence="3" id="KW-0326">Glycosidase</keyword>
<dbReference type="InterPro" id="IPR013780">
    <property type="entry name" value="Glyco_hydro_b"/>
</dbReference>
<dbReference type="Gene3D" id="2.60.40.10">
    <property type="entry name" value="Immunoglobulins"/>
    <property type="match status" value="1"/>
</dbReference>
<dbReference type="Pfam" id="PF00128">
    <property type="entry name" value="Alpha-amylase"/>
    <property type="match status" value="1"/>
</dbReference>
<comment type="similarity">
    <text evidence="1">Belongs to the glycosyl hydrolase 13 family.</text>
</comment>
<sequence length="716" mass="80617">MKIVAGEPRPLGATWTGDGVNFALFSAHAEAVELCLYDPSGLHEVARLMLPDKTHDVWHGFVPRLQPGYCYGYRVHGPYEPRAGHRFNPHKLLLDPYATRLLGRYRWDEANFGYARSDEALDLVPDARDNAVFVPKGVVSAASEWCNNAISPLVPWRQTVIYETHVRGFTMRHPQLPEALRGRFAGLAQPQLIDYLKALGITTVELLPVHAFIDEYHLHEKGLGNYWGYNTLSFFAPHPDYLVDGEVDEFRQMVDRLHEAGLEVILDVVFNHSCEGNHLGPTLSFRGIDNLSYYQLMPGDRRFYVNDSGCGNTLNLGHPRVMQLVMDSLRYWAGYMGVDGFRFDLATVLGRTEQGFDSAATFFQVVAQDPLLASCKLIAEPWDIGPGGYQLGHFPANWSEWNDRYRDTVRRFWRGDQGQLPELARRLHGSGDIFEHAGRRPSASINFITSHDGFPLRDLVSYRQRHNEANGEDNNDGHRENLSSNFGVEGPTDDPAIDALRWQMQRNFLATLAVSQGVPMLLAGDERGRSQQGNNNAYCQDNALNWLDWEAAGEQPQLLLAFTRKLLALRRQFPVLQADVYRHRPDHPRDDGIQWLNGDGLVMREEHWHEHLNQLLGYLLTDTSGAADGPPRYLLVIFNAAAERYHFTLPATPAGSWQLLADTARPAIGEASRESYEARTTLELAAHSVQILNNSGAAAPATVKRSPWSEPEHTLS</sequence>
<feature type="domain" description="Glycosyl hydrolase family 13 catalytic" evidence="5">
    <location>
        <begin position="163"/>
        <end position="570"/>
    </location>
</feature>
<evidence type="ECO:0000256" key="1">
    <source>
        <dbReference type="ARBA" id="ARBA00008061"/>
    </source>
</evidence>
<dbReference type="Pfam" id="PF02922">
    <property type="entry name" value="CBM_48"/>
    <property type="match status" value="1"/>
</dbReference>
<proteinExistence type="inferred from homology"/>
<feature type="compositionally biased region" description="Basic and acidic residues" evidence="4">
    <location>
        <begin position="468"/>
        <end position="481"/>
    </location>
</feature>
<evidence type="ECO:0000259" key="5">
    <source>
        <dbReference type="SMART" id="SM00642"/>
    </source>
</evidence>
<dbReference type="InterPro" id="IPR044505">
    <property type="entry name" value="GlgX_Isoamylase_N_E_set"/>
</dbReference>
<dbReference type="RefSeq" id="WP_163494437.1">
    <property type="nucleotide sequence ID" value="NZ_CP048711.1"/>
</dbReference>
<dbReference type="CDD" id="cd11326">
    <property type="entry name" value="AmyAc_Glg_debranch"/>
    <property type="match status" value="1"/>
</dbReference>
<feature type="region of interest" description="Disordered" evidence="4">
    <location>
        <begin position="468"/>
        <end position="490"/>
    </location>
</feature>
<dbReference type="EMBL" id="CP048711">
    <property type="protein sequence ID" value="QIB65197.1"/>
    <property type="molecule type" value="Genomic_DNA"/>
</dbReference>
<evidence type="ECO:0000256" key="3">
    <source>
        <dbReference type="ARBA" id="ARBA00023295"/>
    </source>
</evidence>
<dbReference type="KEGG" id="kim:G3T16_07065"/>
<evidence type="ECO:0000313" key="7">
    <source>
        <dbReference type="Proteomes" id="UP000477680"/>
    </source>
</evidence>
<dbReference type="Proteomes" id="UP000477680">
    <property type="component" value="Chromosome"/>
</dbReference>
<dbReference type="Gene3D" id="3.20.20.80">
    <property type="entry name" value="Glycosidases"/>
    <property type="match status" value="1"/>
</dbReference>
<organism evidence="6 7">
    <name type="scientific">Kineobactrum salinum</name>
    <dbReference type="NCBI Taxonomy" id="2708301"/>
    <lineage>
        <taxon>Bacteria</taxon>
        <taxon>Pseudomonadati</taxon>
        <taxon>Pseudomonadota</taxon>
        <taxon>Gammaproteobacteria</taxon>
        <taxon>Cellvibrionales</taxon>
        <taxon>Halieaceae</taxon>
        <taxon>Kineobactrum</taxon>
    </lineage>
</organism>
<dbReference type="SMART" id="SM00642">
    <property type="entry name" value="Aamy"/>
    <property type="match status" value="1"/>
</dbReference>
<dbReference type="InterPro" id="IPR013783">
    <property type="entry name" value="Ig-like_fold"/>
</dbReference>
<dbReference type="InterPro" id="IPR004193">
    <property type="entry name" value="Glyco_hydro_13_N"/>
</dbReference>
<dbReference type="SUPFAM" id="SSF51445">
    <property type="entry name" value="(Trans)glycosidases"/>
    <property type="match status" value="1"/>
</dbReference>
<dbReference type="InterPro" id="IPR011837">
    <property type="entry name" value="Glycogen_debranch_GlgX"/>
</dbReference>
<dbReference type="InterPro" id="IPR017853">
    <property type="entry name" value="GH"/>
</dbReference>
<name>A0A6C0U2J1_9GAMM</name>
<evidence type="ECO:0000313" key="6">
    <source>
        <dbReference type="EMBL" id="QIB65197.1"/>
    </source>
</evidence>
<dbReference type="AlphaFoldDB" id="A0A6C0U2J1"/>
<dbReference type="GO" id="GO:0005980">
    <property type="term" value="P:glycogen catabolic process"/>
    <property type="evidence" value="ECO:0007669"/>
    <property type="project" value="InterPro"/>
</dbReference>
<protein>
    <submittedName>
        <fullName evidence="6">Glycogen debranching protein GlgX</fullName>
    </submittedName>
</protein>
<dbReference type="SUPFAM" id="SSF81296">
    <property type="entry name" value="E set domains"/>
    <property type="match status" value="1"/>
</dbReference>
<evidence type="ECO:0000256" key="4">
    <source>
        <dbReference type="SAM" id="MobiDB-lite"/>
    </source>
</evidence>
<dbReference type="GO" id="GO:0004135">
    <property type="term" value="F:amylo-alpha-1,6-glucosidase activity"/>
    <property type="evidence" value="ECO:0007669"/>
    <property type="project" value="InterPro"/>
</dbReference>
<evidence type="ECO:0000256" key="2">
    <source>
        <dbReference type="ARBA" id="ARBA00022801"/>
    </source>
</evidence>
<keyword evidence="7" id="KW-1185">Reference proteome</keyword>
<keyword evidence="2" id="KW-0378">Hydrolase</keyword>
<dbReference type="InterPro" id="IPR006047">
    <property type="entry name" value="GH13_cat_dom"/>
</dbReference>
<accession>A0A6C0U2J1</accession>
<gene>
    <name evidence="6" type="primary">glgX</name>
    <name evidence="6" type="ORF">G3T16_07065</name>
</gene>
<dbReference type="CDD" id="cd02856">
    <property type="entry name" value="E_set_GDE_Isoamylase_N"/>
    <property type="match status" value="1"/>
</dbReference>
<dbReference type="InterPro" id="IPR014756">
    <property type="entry name" value="Ig_E-set"/>
</dbReference>
<dbReference type="NCBIfam" id="TIGR02100">
    <property type="entry name" value="glgX_debranch"/>
    <property type="match status" value="1"/>
</dbReference>
<dbReference type="Gene3D" id="2.60.40.1180">
    <property type="entry name" value="Golgi alpha-mannosidase II"/>
    <property type="match status" value="1"/>
</dbReference>
<dbReference type="SUPFAM" id="SSF51011">
    <property type="entry name" value="Glycosyl hydrolase domain"/>
    <property type="match status" value="1"/>
</dbReference>